<name>A0A1X7TTQ7_AMPQE</name>
<dbReference type="EnsemblMetazoa" id="Aqu2.1.18554_001">
    <property type="protein sequence ID" value="Aqu2.1.18554_001"/>
    <property type="gene ID" value="Aqu2.1.18554"/>
</dbReference>
<dbReference type="InParanoid" id="A0A1X7TTQ7"/>
<proteinExistence type="predicted"/>
<protein>
    <submittedName>
        <fullName evidence="1">Uncharacterized protein</fullName>
    </submittedName>
</protein>
<accession>A0A1X7TTQ7</accession>
<organism evidence="1">
    <name type="scientific">Amphimedon queenslandica</name>
    <name type="common">Sponge</name>
    <dbReference type="NCBI Taxonomy" id="400682"/>
    <lineage>
        <taxon>Eukaryota</taxon>
        <taxon>Metazoa</taxon>
        <taxon>Porifera</taxon>
        <taxon>Demospongiae</taxon>
        <taxon>Heteroscleromorpha</taxon>
        <taxon>Haplosclerida</taxon>
        <taxon>Niphatidae</taxon>
        <taxon>Amphimedon</taxon>
    </lineage>
</organism>
<sequence length="59" mass="7052">MYMYSTFSFKVSKLLKDFPNDTLRHDRGRECFPDHLHLYLLRIIITVLKQPVQVDLGIE</sequence>
<reference evidence="1" key="1">
    <citation type="submission" date="2017-05" db="UniProtKB">
        <authorList>
            <consortium name="EnsemblMetazoa"/>
        </authorList>
    </citation>
    <scope>IDENTIFICATION</scope>
</reference>
<dbReference type="AlphaFoldDB" id="A0A1X7TTQ7"/>
<evidence type="ECO:0000313" key="1">
    <source>
        <dbReference type="EnsemblMetazoa" id="Aqu2.1.18554_001"/>
    </source>
</evidence>